<gene>
    <name evidence="1" type="ORF">M5W27_00090</name>
</gene>
<accession>A0ABT4EWZ3</accession>
<evidence type="ECO:0000313" key="2">
    <source>
        <dbReference type="Proteomes" id="UP001527057"/>
    </source>
</evidence>
<name>A0ABT4EWZ3_9BACI</name>
<dbReference type="InterPro" id="IPR057807">
    <property type="entry name" value="YxiF"/>
</dbReference>
<protein>
    <submittedName>
        <fullName evidence="1">Uncharacterized protein</fullName>
    </submittedName>
</protein>
<dbReference type="EMBL" id="JAMDMH010000003">
    <property type="protein sequence ID" value="MCY9574230.1"/>
    <property type="molecule type" value="Genomic_DNA"/>
</dbReference>
<dbReference type="Pfam" id="PF24715">
    <property type="entry name" value="YxiF"/>
    <property type="match status" value="1"/>
</dbReference>
<keyword evidence="2" id="KW-1185">Reference proteome</keyword>
<organism evidence="1 2">
    <name type="scientific">Bacillus xiamenensis</name>
    <dbReference type="NCBI Taxonomy" id="1178537"/>
    <lineage>
        <taxon>Bacteria</taxon>
        <taxon>Bacillati</taxon>
        <taxon>Bacillota</taxon>
        <taxon>Bacilli</taxon>
        <taxon>Bacillales</taxon>
        <taxon>Bacillaceae</taxon>
        <taxon>Bacillus</taxon>
    </lineage>
</organism>
<evidence type="ECO:0000313" key="1">
    <source>
        <dbReference type="EMBL" id="MCY9574230.1"/>
    </source>
</evidence>
<dbReference type="RefSeq" id="WP_242059672.1">
    <property type="nucleotide sequence ID" value="NZ_JAMDMH010000003.1"/>
</dbReference>
<dbReference type="Proteomes" id="UP001527057">
    <property type="component" value="Unassembled WGS sequence"/>
</dbReference>
<proteinExistence type="predicted"/>
<reference evidence="1 2" key="1">
    <citation type="submission" date="2022-05" db="EMBL/GenBank/DDBJ databases">
        <title>Genome Sequencing of Bee-Associated Microbes.</title>
        <authorList>
            <person name="Dunlap C."/>
        </authorList>
    </citation>
    <scope>NUCLEOTIDE SEQUENCE [LARGE SCALE GENOMIC DNA]</scope>
    <source>
        <strain evidence="1 2">CBP-1093</strain>
    </source>
</reference>
<sequence length="81" mass="9707">MNKNRKTKMETLKRKSRSKHLMSELSYMTLPEAPLLEIEENQLFCQKVFTFLQSREHKIQIHGDNYLEHIEKSTQVLKEMA</sequence>
<comment type="caution">
    <text evidence="1">The sequence shown here is derived from an EMBL/GenBank/DDBJ whole genome shotgun (WGS) entry which is preliminary data.</text>
</comment>